<comment type="caution">
    <text evidence="2">The sequence shown here is derived from an EMBL/GenBank/DDBJ whole genome shotgun (WGS) entry which is preliminary data.</text>
</comment>
<feature type="region of interest" description="Disordered" evidence="1">
    <location>
        <begin position="357"/>
        <end position="424"/>
    </location>
</feature>
<feature type="compositionally biased region" description="Polar residues" evidence="1">
    <location>
        <begin position="511"/>
        <end position="534"/>
    </location>
</feature>
<feature type="compositionally biased region" description="Low complexity" evidence="1">
    <location>
        <begin position="107"/>
        <end position="124"/>
    </location>
</feature>
<evidence type="ECO:0000313" key="3">
    <source>
        <dbReference type="Proteomes" id="UP000467700"/>
    </source>
</evidence>
<sequence length="582" mass="62874">MTEGPPPWAASSSGPTPSSTPSKTSTPNPSASPVPAVVPYSNPSGPTPYPYASWGTAWTPNYSSYSQGCQGAPTGLSFPPNPSSSPKVHQPPSQSQPYNPYTHLVQPAHTSTPTTNATSTPSASRALDPSPIPPLPEPETYKHWDEVIGKFLRRTRMNQAVKGLRADILVLNPDWEQQTVPDALRELANGLQTILDRMDSKLRNDSMQVDGSVDTTANSLPEERSLEDRKLDYIHLANGMKPRSQSSCSCFSPSANHVPDSRLKDNKSISQFLARTRSRNDASNRAEFLHTLAEKKRQVLSAAAEDLGSEDGAQAMEISSCARVDARPIDRDKQIKYDIYNNAEGPLTRRVKVDAPANEQPSNLPISAQPNPAATPEGEGQPRRKRKLGAADELADSASVTELPSRSEGKRSTSVLEKGNGDEVVTAERHPGLDERVRNVEAHLAMRYVPSPPRTLLARLKYIEDHIVKLEKEYPPWAALHFNQPNRGWPPPPRATPVIVPLHLRSVTPASTITDPSSTIAIPSTSALGPTKGNSGVVAPGSASGTSGKQRNKDSSLRKAVLDRLEVQRAMSEMSGKGGQAS</sequence>
<keyword evidence="3" id="KW-1185">Reference proteome</keyword>
<dbReference type="EMBL" id="CACVBS010000030">
    <property type="protein sequence ID" value="CAA7260624.1"/>
    <property type="molecule type" value="Genomic_DNA"/>
</dbReference>
<name>A0A8S0W374_CYCAE</name>
<evidence type="ECO:0000256" key="1">
    <source>
        <dbReference type="SAM" id="MobiDB-lite"/>
    </source>
</evidence>
<reference evidence="2 3" key="1">
    <citation type="submission" date="2020-01" db="EMBL/GenBank/DDBJ databases">
        <authorList>
            <person name="Gupta K D."/>
        </authorList>
    </citation>
    <scope>NUCLEOTIDE SEQUENCE [LARGE SCALE GENOMIC DNA]</scope>
</reference>
<protein>
    <submittedName>
        <fullName evidence="2">Uncharacterized protein</fullName>
    </submittedName>
</protein>
<proteinExistence type="predicted"/>
<accession>A0A8S0W374</accession>
<dbReference type="OrthoDB" id="5531344at2759"/>
<organism evidence="2 3">
    <name type="scientific">Cyclocybe aegerita</name>
    <name type="common">Black poplar mushroom</name>
    <name type="synonym">Agrocybe aegerita</name>
    <dbReference type="NCBI Taxonomy" id="1973307"/>
    <lineage>
        <taxon>Eukaryota</taxon>
        <taxon>Fungi</taxon>
        <taxon>Dikarya</taxon>
        <taxon>Basidiomycota</taxon>
        <taxon>Agaricomycotina</taxon>
        <taxon>Agaricomycetes</taxon>
        <taxon>Agaricomycetidae</taxon>
        <taxon>Agaricales</taxon>
        <taxon>Agaricineae</taxon>
        <taxon>Bolbitiaceae</taxon>
        <taxon>Cyclocybe</taxon>
    </lineage>
</organism>
<dbReference type="Proteomes" id="UP000467700">
    <property type="component" value="Unassembled WGS sequence"/>
</dbReference>
<feature type="region of interest" description="Disordered" evidence="1">
    <location>
        <begin position="1"/>
        <end position="140"/>
    </location>
</feature>
<dbReference type="AlphaFoldDB" id="A0A8S0W374"/>
<feature type="region of interest" description="Disordered" evidence="1">
    <location>
        <begin position="511"/>
        <end position="559"/>
    </location>
</feature>
<feature type="compositionally biased region" description="Polar residues" evidence="1">
    <location>
        <begin position="359"/>
        <end position="372"/>
    </location>
</feature>
<gene>
    <name evidence="2" type="ORF">AAE3_LOCUS2824</name>
</gene>
<evidence type="ECO:0000313" key="2">
    <source>
        <dbReference type="EMBL" id="CAA7260624.1"/>
    </source>
</evidence>
<feature type="compositionally biased region" description="Low complexity" evidence="1">
    <location>
        <begin position="9"/>
        <end position="44"/>
    </location>
</feature>
<feature type="compositionally biased region" description="Polar residues" evidence="1">
    <location>
        <begin position="56"/>
        <end position="69"/>
    </location>
</feature>